<keyword evidence="4" id="KW-1133">Transmembrane helix</keyword>
<keyword evidence="5" id="KW-0472">Membrane</keyword>
<dbReference type="PANTHER" id="PTHR42911:SF1">
    <property type="entry name" value="MODULATOR OF FTSH PROTEASE HFLC"/>
    <property type="match status" value="1"/>
</dbReference>
<feature type="domain" description="Band 7" evidence="8">
    <location>
        <begin position="23"/>
        <end position="193"/>
    </location>
</feature>
<dbReference type="PANTHER" id="PTHR42911">
    <property type="entry name" value="MODULATOR OF FTSH PROTEASE HFLC"/>
    <property type="match status" value="1"/>
</dbReference>
<comment type="similarity">
    <text evidence="2 6">Belongs to the band 7/mec-2 family. HflC subfamily.</text>
</comment>
<dbReference type="InterPro" id="IPR036013">
    <property type="entry name" value="Band_7/SPFH_dom_sf"/>
</dbReference>
<dbReference type="Gene3D" id="3.30.479.30">
    <property type="entry name" value="Band 7 domain"/>
    <property type="match status" value="1"/>
</dbReference>
<organism evidence="9 10">
    <name type="scientific">Nibricoccus aquaticus</name>
    <dbReference type="NCBI Taxonomy" id="2576891"/>
    <lineage>
        <taxon>Bacteria</taxon>
        <taxon>Pseudomonadati</taxon>
        <taxon>Verrucomicrobiota</taxon>
        <taxon>Opitutia</taxon>
        <taxon>Opitutales</taxon>
        <taxon>Opitutaceae</taxon>
        <taxon>Nibricoccus</taxon>
    </lineage>
</organism>
<evidence type="ECO:0000313" key="9">
    <source>
        <dbReference type="EMBL" id="ATC64756.1"/>
    </source>
</evidence>
<sequence>MKLIVACRLLLALLVAALTGYSAFCYQVSEVEQAVVTRFGRPVRVVTEPGLGWKLPWPFESVTRFDARLEVLEGRISEALTADKRNVILPFFAVWRIDDPLQFLRATQGSLPGFRTKLDSIVTSARNAVLGRYSFDQLISVRPGVVKLADIEREIAASVAGTVRETFGVKIESIGIRQLALPAANTPFMFDRMRAERAQYAAQFRAEGQRKADEIRSAAEAEKTALVASARQFADQKRGEAEAAAARVTAAAYARDPELFRFLRELEALRKVAGRNITLVADDRTPPFQLLKPDASTSPPASSPFFPPSPTPLASPGTAVAP</sequence>
<evidence type="ECO:0000256" key="4">
    <source>
        <dbReference type="ARBA" id="ARBA00022989"/>
    </source>
</evidence>
<evidence type="ECO:0000256" key="1">
    <source>
        <dbReference type="ARBA" id="ARBA00004167"/>
    </source>
</evidence>
<keyword evidence="10" id="KW-1185">Reference proteome</keyword>
<evidence type="ECO:0000313" key="10">
    <source>
        <dbReference type="Proteomes" id="UP000217265"/>
    </source>
</evidence>
<dbReference type="AlphaFoldDB" id="A0A290QER2"/>
<comment type="subcellular location">
    <subcellularLocation>
        <location evidence="1">Membrane</location>
        <topology evidence="1">Single-pass membrane protein</topology>
    </subcellularLocation>
</comment>
<evidence type="ECO:0000259" key="8">
    <source>
        <dbReference type="SMART" id="SM00244"/>
    </source>
</evidence>
<dbReference type="Proteomes" id="UP000217265">
    <property type="component" value="Chromosome"/>
</dbReference>
<dbReference type="CDD" id="cd03405">
    <property type="entry name" value="SPFH_HflC"/>
    <property type="match status" value="1"/>
</dbReference>
<evidence type="ECO:0000256" key="6">
    <source>
        <dbReference type="PIRNR" id="PIRNR005651"/>
    </source>
</evidence>
<dbReference type="InterPro" id="IPR010200">
    <property type="entry name" value="HflC"/>
</dbReference>
<name>A0A290QER2_9BACT</name>
<feature type="region of interest" description="Disordered" evidence="7">
    <location>
        <begin position="284"/>
        <end position="322"/>
    </location>
</feature>
<evidence type="ECO:0000256" key="7">
    <source>
        <dbReference type="SAM" id="MobiDB-lite"/>
    </source>
</evidence>
<comment type="function">
    <text evidence="6">HflC and HflK could regulate a protease.</text>
</comment>
<dbReference type="RefSeq" id="WP_096056387.1">
    <property type="nucleotide sequence ID" value="NZ_CP023344.1"/>
</dbReference>
<dbReference type="InterPro" id="IPR001107">
    <property type="entry name" value="Band_7"/>
</dbReference>
<gene>
    <name evidence="9" type="ORF">CMV30_12720</name>
</gene>
<dbReference type="KEGG" id="vbh:CMV30_12720"/>
<evidence type="ECO:0000256" key="3">
    <source>
        <dbReference type="ARBA" id="ARBA00022692"/>
    </source>
</evidence>
<evidence type="ECO:0000256" key="5">
    <source>
        <dbReference type="ARBA" id="ARBA00023136"/>
    </source>
</evidence>
<protein>
    <recommendedName>
        <fullName evidence="6">Protein HflC</fullName>
    </recommendedName>
</protein>
<dbReference type="PIRSF" id="PIRSF005651">
    <property type="entry name" value="HflC"/>
    <property type="match status" value="1"/>
</dbReference>
<proteinExistence type="inferred from homology"/>
<accession>A0A290QER2</accession>
<dbReference type="SUPFAM" id="SSF117892">
    <property type="entry name" value="Band 7/SPFH domain"/>
    <property type="match status" value="1"/>
</dbReference>
<keyword evidence="3" id="KW-0812">Transmembrane</keyword>
<reference evidence="9 10" key="1">
    <citation type="submission" date="2017-09" db="EMBL/GenBank/DDBJ databases">
        <title>Complete genome sequence of Verrucomicrobial strain HZ-65, isolated from freshwater.</title>
        <authorList>
            <person name="Choi A."/>
        </authorList>
    </citation>
    <scope>NUCLEOTIDE SEQUENCE [LARGE SCALE GENOMIC DNA]</scope>
    <source>
        <strain evidence="9 10">HZ-65</strain>
    </source>
</reference>
<dbReference type="EMBL" id="CP023344">
    <property type="protein sequence ID" value="ATC64756.1"/>
    <property type="molecule type" value="Genomic_DNA"/>
</dbReference>
<evidence type="ECO:0000256" key="2">
    <source>
        <dbReference type="ARBA" id="ARBA00007862"/>
    </source>
</evidence>
<dbReference type="GO" id="GO:0016020">
    <property type="term" value="C:membrane"/>
    <property type="evidence" value="ECO:0007669"/>
    <property type="project" value="UniProtKB-SubCell"/>
</dbReference>
<feature type="compositionally biased region" description="Pro residues" evidence="7">
    <location>
        <begin position="301"/>
        <end position="313"/>
    </location>
</feature>
<dbReference type="Pfam" id="PF01145">
    <property type="entry name" value="Band_7"/>
    <property type="match status" value="1"/>
</dbReference>
<dbReference type="OrthoDB" id="9809197at2"/>
<dbReference type="SMART" id="SM00244">
    <property type="entry name" value="PHB"/>
    <property type="match status" value="1"/>
</dbReference>